<keyword evidence="3" id="KW-1185">Reference proteome</keyword>
<evidence type="ECO:0000256" key="1">
    <source>
        <dbReference type="SAM" id="MobiDB-lite"/>
    </source>
</evidence>
<organism evidence="2 3">
    <name type="scientific">Acanthosepion pharaonis</name>
    <name type="common">Pharaoh cuttlefish</name>
    <name type="synonym">Sepia pharaonis</name>
    <dbReference type="NCBI Taxonomy" id="158019"/>
    <lineage>
        <taxon>Eukaryota</taxon>
        <taxon>Metazoa</taxon>
        <taxon>Spiralia</taxon>
        <taxon>Lophotrochozoa</taxon>
        <taxon>Mollusca</taxon>
        <taxon>Cephalopoda</taxon>
        <taxon>Coleoidea</taxon>
        <taxon>Decapodiformes</taxon>
        <taxon>Sepiida</taxon>
        <taxon>Sepiina</taxon>
        <taxon>Sepiidae</taxon>
        <taxon>Acanthosepion</taxon>
    </lineage>
</organism>
<comment type="caution">
    <text evidence="2">The sequence shown here is derived from an EMBL/GenBank/DDBJ whole genome shotgun (WGS) entry which is preliminary data.</text>
</comment>
<dbReference type="GO" id="GO:0032259">
    <property type="term" value="P:methylation"/>
    <property type="evidence" value="ECO:0007669"/>
    <property type="project" value="UniProtKB-KW"/>
</dbReference>
<protein>
    <submittedName>
        <fullName evidence="2">SETMAR</fullName>
        <ecNumber evidence="2">2.1.1.357</ecNumber>
    </submittedName>
</protein>
<dbReference type="Proteomes" id="UP000597762">
    <property type="component" value="Unassembled WGS sequence"/>
</dbReference>
<name>A0A812ATE7_ACAPH</name>
<dbReference type="EC" id="2.1.1.357" evidence="2"/>
<dbReference type="PANTHER" id="PTHR46060:SF1">
    <property type="entry name" value="MARINER MOS1 TRANSPOSASE-LIKE PROTEIN"/>
    <property type="match status" value="1"/>
</dbReference>
<feature type="region of interest" description="Disordered" evidence="1">
    <location>
        <begin position="135"/>
        <end position="155"/>
    </location>
</feature>
<dbReference type="AlphaFoldDB" id="A0A812ATE7"/>
<proteinExistence type="predicted"/>
<dbReference type="OrthoDB" id="6145650at2759"/>
<keyword evidence="2" id="KW-0808">Transferase</keyword>
<dbReference type="InterPro" id="IPR036397">
    <property type="entry name" value="RNaseH_sf"/>
</dbReference>
<dbReference type="PANTHER" id="PTHR46060">
    <property type="entry name" value="MARINER MOS1 TRANSPOSASE-LIKE PROTEIN"/>
    <property type="match status" value="1"/>
</dbReference>
<evidence type="ECO:0000313" key="2">
    <source>
        <dbReference type="EMBL" id="CAE1156256.1"/>
    </source>
</evidence>
<dbReference type="Gene3D" id="3.30.420.10">
    <property type="entry name" value="Ribonuclease H-like superfamily/Ribonuclease H"/>
    <property type="match status" value="1"/>
</dbReference>
<dbReference type="GO" id="GO:0140954">
    <property type="term" value="F:histone H3K36 dimethyltransferase activity"/>
    <property type="evidence" value="ECO:0007669"/>
    <property type="project" value="UniProtKB-EC"/>
</dbReference>
<gene>
    <name evidence="2" type="ORF">SPHA_4709</name>
</gene>
<dbReference type="InterPro" id="IPR052709">
    <property type="entry name" value="Transposase-MT_Hybrid"/>
</dbReference>
<dbReference type="EMBL" id="CAHIKZ030000152">
    <property type="protein sequence ID" value="CAE1156256.1"/>
    <property type="molecule type" value="Genomic_DNA"/>
</dbReference>
<evidence type="ECO:0000313" key="3">
    <source>
        <dbReference type="Proteomes" id="UP000597762"/>
    </source>
</evidence>
<dbReference type="GO" id="GO:0003676">
    <property type="term" value="F:nucleic acid binding"/>
    <property type="evidence" value="ECO:0007669"/>
    <property type="project" value="InterPro"/>
</dbReference>
<reference evidence="2" key="1">
    <citation type="submission" date="2021-01" db="EMBL/GenBank/DDBJ databases">
        <authorList>
            <person name="Li R."/>
            <person name="Bekaert M."/>
        </authorList>
    </citation>
    <scope>NUCLEOTIDE SEQUENCE</scope>
    <source>
        <strain evidence="2">Farmed</strain>
    </source>
</reference>
<sequence length="155" mass="18044">MDSLEKRQKKEGLRFARNFTKRNTEKHALYEGNGICLVGKKRNDPLEIISNGVCYRWNVDDEPQQWRIPEKNGKWQLNVNSDVYLAQLDRLQAAIETKRPRKKNHIVIYHDNARPCVGRRVVECIANKGWELLPHPPYSPTEAPTDSHVSRSLKD</sequence>
<keyword evidence="2" id="KW-0489">Methyltransferase</keyword>
<accession>A0A812ATE7</accession>